<organism evidence="1 2">
    <name type="scientific">Colwellia psychrerythraea (strain 34H / ATCC BAA-681)</name>
    <name type="common">Vibrio psychroerythus</name>
    <dbReference type="NCBI Taxonomy" id="167879"/>
    <lineage>
        <taxon>Bacteria</taxon>
        <taxon>Pseudomonadati</taxon>
        <taxon>Pseudomonadota</taxon>
        <taxon>Gammaproteobacteria</taxon>
        <taxon>Alteromonadales</taxon>
        <taxon>Colwelliaceae</taxon>
        <taxon>Colwellia</taxon>
    </lineage>
</organism>
<dbReference type="KEGG" id="cps:CPS_1362"/>
<dbReference type="AlphaFoldDB" id="Q486B0"/>
<evidence type="ECO:0000313" key="1">
    <source>
        <dbReference type="EMBL" id="AAZ27211.1"/>
    </source>
</evidence>
<reference evidence="1" key="1">
    <citation type="journal article" date="2005" name="Proc. Natl. Acad. Sci. U.S.A.">
        <title>The psychrophilic lifestyle as revealed by the genome sequence of Colwellia psychrerythraea 34H through genomic and proteomic analyses.</title>
        <authorList>
            <person name="Methe B.A."/>
            <person name="Nelson K.E."/>
            <person name="Deming J.W."/>
            <person name="Momen B."/>
            <person name="Melamud E."/>
            <person name="Zhang X."/>
            <person name="Moult J."/>
            <person name="Madupu R."/>
            <person name="Nelson W.C."/>
            <person name="Dodson R.J."/>
            <person name="Brinkac L.M."/>
            <person name="Daugherty S.C."/>
            <person name="Durkin A.S."/>
            <person name="DeBoy R.T."/>
            <person name="Kolonay J.F."/>
            <person name="Sullivan S.A."/>
            <person name="Zhou L."/>
            <person name="Davidsen T.M."/>
            <person name="Wu M."/>
            <person name="Huston A.L."/>
            <person name="Lewis M."/>
            <person name="Weaver B."/>
            <person name="Weidman J.F."/>
            <person name="Khouri H."/>
            <person name="Utterback T.R."/>
            <person name="Feldblyum T.V."/>
            <person name="Fraser C.M."/>
        </authorList>
    </citation>
    <scope>NUCLEOTIDE SEQUENCE [LARGE SCALE GENOMIC DNA]</scope>
    <source>
        <strain evidence="1">34H</strain>
    </source>
</reference>
<dbReference type="Proteomes" id="UP000000547">
    <property type="component" value="Chromosome"/>
</dbReference>
<dbReference type="HOGENOM" id="CLU_3078736_0_0_6"/>
<name>Q486B0_COLP3</name>
<evidence type="ECO:0000313" key="2">
    <source>
        <dbReference type="Proteomes" id="UP000000547"/>
    </source>
</evidence>
<sequence length="52" mass="5826">MILEQLSNADCSVSALSSFNISRKQNKKIAGKVSDLCYFIGKLNRYVDLSKQ</sequence>
<dbReference type="EMBL" id="CP000083">
    <property type="protein sequence ID" value="AAZ27211.1"/>
    <property type="molecule type" value="Genomic_DNA"/>
</dbReference>
<dbReference type="STRING" id="167879.CPS_1362"/>
<protein>
    <submittedName>
        <fullName evidence="1">Uncharacterized protein</fullName>
    </submittedName>
</protein>
<accession>Q486B0</accession>
<gene>
    <name evidence="1" type="ordered locus">CPS_1362</name>
</gene>
<proteinExistence type="predicted"/>